<dbReference type="RefSeq" id="WP_001811944.1">
    <property type="nucleotide sequence ID" value="NZ_CFCC01000001.1"/>
</dbReference>
<gene>
    <name evidence="1" type="ORF">ERS021218_02114</name>
</gene>
<dbReference type="EMBL" id="CRVC01000040">
    <property type="protein sequence ID" value="COR96265.1"/>
    <property type="molecule type" value="Genomic_DNA"/>
</dbReference>
<evidence type="ECO:0000313" key="1">
    <source>
        <dbReference type="EMBL" id="COR96265.1"/>
    </source>
</evidence>
<proteinExistence type="predicted"/>
<dbReference type="Proteomes" id="UP000046095">
    <property type="component" value="Unassembled WGS sequence"/>
</dbReference>
<reference evidence="1 2" key="1">
    <citation type="submission" date="2015-03" db="EMBL/GenBank/DDBJ databases">
        <authorList>
            <person name="Murphy D."/>
        </authorList>
    </citation>
    <scope>NUCLEOTIDE SEQUENCE [LARGE SCALE GENOMIC DNA]</scope>
    <source>
        <strain evidence="1 2">SMRU1708</strain>
    </source>
</reference>
<evidence type="ECO:0000313" key="2">
    <source>
        <dbReference type="Proteomes" id="UP000046095"/>
    </source>
</evidence>
<sequence length="78" mass="8563">MITCHIMIDGRVEPLPITLPAVPTIGSVIAKSADHKSEHYLVKCVEYVNGHESVNLHVQPFPNQISAVNAVDGFRNSR</sequence>
<organism evidence="1 2">
    <name type="scientific">Streptococcus pneumoniae</name>
    <dbReference type="NCBI Taxonomy" id="1313"/>
    <lineage>
        <taxon>Bacteria</taxon>
        <taxon>Bacillati</taxon>
        <taxon>Bacillota</taxon>
        <taxon>Bacilli</taxon>
        <taxon>Lactobacillales</taxon>
        <taxon>Streptococcaceae</taxon>
        <taxon>Streptococcus</taxon>
    </lineage>
</organism>
<name>A0A0U0J3J2_STREE</name>
<dbReference type="AlphaFoldDB" id="A0A0U0J3J2"/>
<protein>
    <submittedName>
        <fullName evidence="1">Uncharacterized protein</fullName>
    </submittedName>
</protein>
<accession>A0A0U0J3J2</accession>